<dbReference type="Pfam" id="PF02557">
    <property type="entry name" value="VanY"/>
    <property type="match status" value="1"/>
</dbReference>
<evidence type="ECO:0000313" key="3">
    <source>
        <dbReference type="Proteomes" id="UP000295418"/>
    </source>
</evidence>
<sequence length="301" mass="34096">MKKWGIIFILALGVAIAIANKIPLIHQDIDAPEESYDSQISQVAAVPTARPETMSNMQQKKITPDQVYQGNLLLVNAEYSLQENAEQQDIVQLSMHPDLVEGYALFDRTIRISKNVAYQLNKMITAASEDGVNHFLLSSGYRDLDEQKKLYKDMGASYALPAGSSEHNLGLSVDMGSTQKKMEDAPEGKWLAKHSAEYGFILRYPKNKVDVTGIEFEPWHFRYVGLPHSLIMQKNEWVLEEYLDELQAKKQITFELKGKKYQINYYPYSRNLTVPVPKDREYEVSGDNRGGVIVTIGQSNS</sequence>
<dbReference type="InterPro" id="IPR003709">
    <property type="entry name" value="VanY-like_core_dom"/>
</dbReference>
<dbReference type="SUPFAM" id="SSF55166">
    <property type="entry name" value="Hedgehog/DD-peptidase"/>
    <property type="match status" value="1"/>
</dbReference>
<dbReference type="InterPro" id="IPR009045">
    <property type="entry name" value="Zn_M74/Hedgehog-like"/>
</dbReference>
<reference evidence="2 3" key="1">
    <citation type="submission" date="2019-03" db="EMBL/GenBank/DDBJ databases">
        <authorList>
            <person name="Kim M.K.M."/>
        </authorList>
    </citation>
    <scope>NUCLEOTIDE SEQUENCE [LARGE SCALE GENOMIC DNA]</scope>
    <source>
        <strain evidence="2 3">18JY21-1</strain>
    </source>
</reference>
<keyword evidence="3" id="KW-1185">Reference proteome</keyword>
<dbReference type="CDD" id="cd14852">
    <property type="entry name" value="LD-carboxypeptidase"/>
    <property type="match status" value="1"/>
</dbReference>
<dbReference type="PANTHER" id="PTHR34385:SF1">
    <property type="entry name" value="PEPTIDOGLYCAN L-ALANYL-D-GLUTAMATE ENDOPEPTIDASE CWLK"/>
    <property type="match status" value="1"/>
</dbReference>
<dbReference type="Proteomes" id="UP000295418">
    <property type="component" value="Unassembled WGS sequence"/>
</dbReference>
<dbReference type="InterPro" id="IPR052179">
    <property type="entry name" value="DD-CPase-like"/>
</dbReference>
<protein>
    <submittedName>
        <fullName evidence="2">D-alanyl-D-alanine carboxypeptidase family protein</fullName>
    </submittedName>
</protein>
<dbReference type="GO" id="GO:0006508">
    <property type="term" value="P:proteolysis"/>
    <property type="evidence" value="ECO:0007669"/>
    <property type="project" value="InterPro"/>
</dbReference>
<dbReference type="GO" id="GO:0004180">
    <property type="term" value="F:carboxypeptidase activity"/>
    <property type="evidence" value="ECO:0007669"/>
    <property type="project" value="UniProtKB-KW"/>
</dbReference>
<dbReference type="EMBL" id="SKFG01000006">
    <property type="protein sequence ID" value="TCZ78288.1"/>
    <property type="molecule type" value="Genomic_DNA"/>
</dbReference>
<keyword evidence="2" id="KW-0645">Protease</keyword>
<comment type="caution">
    <text evidence="2">The sequence shown here is derived from an EMBL/GenBank/DDBJ whole genome shotgun (WGS) entry which is preliminary data.</text>
</comment>
<name>A0A4R4EJ72_9BACL</name>
<evidence type="ECO:0000313" key="2">
    <source>
        <dbReference type="EMBL" id="TCZ78288.1"/>
    </source>
</evidence>
<dbReference type="PANTHER" id="PTHR34385">
    <property type="entry name" value="D-ALANYL-D-ALANINE CARBOXYPEPTIDASE"/>
    <property type="match status" value="1"/>
</dbReference>
<dbReference type="Gene3D" id="3.30.1380.10">
    <property type="match status" value="1"/>
</dbReference>
<feature type="domain" description="D-alanyl-D-alanine carboxypeptidase-like core" evidence="1">
    <location>
        <begin position="110"/>
        <end position="225"/>
    </location>
</feature>
<dbReference type="OrthoDB" id="9792074at2"/>
<organism evidence="2 3">
    <name type="scientific">Paenibacillus albiflavus</name>
    <dbReference type="NCBI Taxonomy" id="2545760"/>
    <lineage>
        <taxon>Bacteria</taxon>
        <taxon>Bacillati</taxon>
        <taxon>Bacillota</taxon>
        <taxon>Bacilli</taxon>
        <taxon>Bacillales</taxon>
        <taxon>Paenibacillaceae</taxon>
        <taxon>Paenibacillus</taxon>
    </lineage>
</organism>
<dbReference type="AlphaFoldDB" id="A0A4R4EJ72"/>
<dbReference type="InterPro" id="IPR058193">
    <property type="entry name" value="VanY/YodJ_core_dom"/>
</dbReference>
<dbReference type="RefSeq" id="WP_132417726.1">
    <property type="nucleotide sequence ID" value="NZ_SKFG01000006.1"/>
</dbReference>
<dbReference type="Gene3D" id="3.30.200.180">
    <property type="match status" value="1"/>
</dbReference>
<keyword evidence="2" id="KW-0378">Hydrolase</keyword>
<keyword evidence="2" id="KW-0121">Carboxypeptidase</keyword>
<accession>A0A4R4EJ72</accession>
<gene>
    <name evidence="2" type="ORF">E0485_09230</name>
</gene>
<proteinExistence type="predicted"/>
<evidence type="ECO:0000259" key="1">
    <source>
        <dbReference type="Pfam" id="PF02557"/>
    </source>
</evidence>